<dbReference type="OrthoDB" id="9784149at2"/>
<dbReference type="Pfam" id="PF13354">
    <property type="entry name" value="Beta-lactamase2"/>
    <property type="match status" value="1"/>
</dbReference>
<dbReference type="Gene3D" id="3.40.710.10">
    <property type="entry name" value="DD-peptidase/beta-lactamase superfamily"/>
    <property type="match status" value="1"/>
</dbReference>
<name>A0A1H1JV03_9BURK</name>
<dbReference type="EMBL" id="FNKP01000004">
    <property type="protein sequence ID" value="SDR53901.1"/>
    <property type="molecule type" value="Genomic_DNA"/>
</dbReference>
<sequence>MTENSKTASPVHPGRPAATLAKLNAVAELQRIIEYSRGSVGVSALHVETGERLGLHEDCRFPLESTIKIAIAMKVLALVDAGELALSDWIEVQSSEMNSGGPLGEEFLHDGVALSVMNLLEPMITRSCNTSTDVMFRVAGGAEAVADYVETVLGIEGFESRYTMRHALCVLHDIAELPFDVSERDALRNASFDVIDARNRMHGEKTDYRNDLRDQCTPYTMIELLNALWSGKGITRASRDLLLDIMSRTTTSPERVKGRLPQGVPFANKTGSGLGAAADVGFLTLPDGRGTVALAVYVKDSPENMAYRNSIIADVARLAYDYFVLIS</sequence>
<dbReference type="RefSeq" id="WP_074773756.1">
    <property type="nucleotide sequence ID" value="NZ_FNKP01000004.1"/>
</dbReference>
<organism evidence="5 6">
    <name type="scientific">Paraburkholderia fungorum</name>
    <dbReference type="NCBI Taxonomy" id="134537"/>
    <lineage>
        <taxon>Bacteria</taxon>
        <taxon>Pseudomonadati</taxon>
        <taxon>Pseudomonadota</taxon>
        <taxon>Betaproteobacteria</taxon>
        <taxon>Burkholderiales</taxon>
        <taxon>Burkholderiaceae</taxon>
        <taxon>Paraburkholderia</taxon>
    </lineage>
</organism>
<dbReference type="InterPro" id="IPR045155">
    <property type="entry name" value="Beta-lactam_cat"/>
</dbReference>
<comment type="catalytic activity">
    <reaction evidence="1">
        <text>a beta-lactam + H2O = a substituted beta-amino acid</text>
        <dbReference type="Rhea" id="RHEA:20401"/>
        <dbReference type="ChEBI" id="CHEBI:15377"/>
        <dbReference type="ChEBI" id="CHEBI:35627"/>
        <dbReference type="ChEBI" id="CHEBI:140347"/>
        <dbReference type="EC" id="3.5.2.6"/>
    </reaction>
</comment>
<dbReference type="GO" id="GO:0030655">
    <property type="term" value="P:beta-lactam antibiotic catabolic process"/>
    <property type="evidence" value="ECO:0007669"/>
    <property type="project" value="InterPro"/>
</dbReference>
<evidence type="ECO:0000313" key="5">
    <source>
        <dbReference type="EMBL" id="SDR53901.1"/>
    </source>
</evidence>
<reference evidence="6" key="1">
    <citation type="submission" date="2016-10" db="EMBL/GenBank/DDBJ databases">
        <authorList>
            <person name="Varghese N."/>
        </authorList>
    </citation>
    <scope>NUCLEOTIDE SEQUENCE [LARGE SCALE GENOMIC DNA]</scope>
    <source>
        <strain evidence="6">GAS106B</strain>
    </source>
</reference>
<dbReference type="GO" id="GO:0046677">
    <property type="term" value="P:response to antibiotic"/>
    <property type="evidence" value="ECO:0007669"/>
    <property type="project" value="InterPro"/>
</dbReference>
<dbReference type="Proteomes" id="UP000183487">
    <property type="component" value="Unassembled WGS sequence"/>
</dbReference>
<protein>
    <recommendedName>
        <fullName evidence="3">beta-lactamase</fullName>
        <ecNumber evidence="3">3.5.2.6</ecNumber>
    </recommendedName>
</protein>
<dbReference type="SUPFAM" id="SSF56601">
    <property type="entry name" value="beta-lactamase/transpeptidase-like"/>
    <property type="match status" value="1"/>
</dbReference>
<evidence type="ECO:0000256" key="2">
    <source>
        <dbReference type="ARBA" id="ARBA00009009"/>
    </source>
</evidence>
<evidence type="ECO:0000256" key="1">
    <source>
        <dbReference type="ARBA" id="ARBA00001526"/>
    </source>
</evidence>
<dbReference type="PRINTS" id="PR00118">
    <property type="entry name" value="BLACTAMASEA"/>
</dbReference>
<gene>
    <name evidence="5" type="ORF">SAMN05443245_7300</name>
</gene>
<feature type="domain" description="Beta-lactamase class A catalytic" evidence="4">
    <location>
        <begin position="41"/>
        <end position="297"/>
    </location>
</feature>
<accession>A0A1H1JV03</accession>
<dbReference type="InterPro" id="IPR000871">
    <property type="entry name" value="Beta-lactam_class-A"/>
</dbReference>
<dbReference type="GO" id="GO:0008800">
    <property type="term" value="F:beta-lactamase activity"/>
    <property type="evidence" value="ECO:0007669"/>
    <property type="project" value="UniProtKB-EC"/>
</dbReference>
<dbReference type="EC" id="3.5.2.6" evidence="3"/>
<proteinExistence type="inferred from homology"/>
<dbReference type="AlphaFoldDB" id="A0A1H1JV03"/>
<comment type="similarity">
    <text evidence="2">Belongs to the class-A beta-lactamase family.</text>
</comment>
<keyword evidence="6" id="KW-1185">Reference proteome</keyword>
<dbReference type="PANTHER" id="PTHR35333">
    <property type="entry name" value="BETA-LACTAMASE"/>
    <property type="match status" value="1"/>
</dbReference>
<dbReference type="PANTHER" id="PTHR35333:SF3">
    <property type="entry name" value="BETA-LACTAMASE-TYPE TRANSPEPTIDASE FOLD CONTAINING PROTEIN"/>
    <property type="match status" value="1"/>
</dbReference>
<evidence type="ECO:0000259" key="4">
    <source>
        <dbReference type="Pfam" id="PF13354"/>
    </source>
</evidence>
<evidence type="ECO:0000256" key="3">
    <source>
        <dbReference type="ARBA" id="ARBA00012865"/>
    </source>
</evidence>
<evidence type="ECO:0000313" key="6">
    <source>
        <dbReference type="Proteomes" id="UP000183487"/>
    </source>
</evidence>
<dbReference type="InterPro" id="IPR012338">
    <property type="entry name" value="Beta-lactam/transpept-like"/>
</dbReference>